<evidence type="ECO:0000256" key="2">
    <source>
        <dbReference type="ARBA" id="ARBA00022448"/>
    </source>
</evidence>
<dbReference type="InterPro" id="IPR011250">
    <property type="entry name" value="OMP/PagP_B-barrel"/>
</dbReference>
<dbReference type="AlphaFoldDB" id="A0A0M4D3M5"/>
<dbReference type="STRING" id="1603606.DSOUD_0235"/>
<evidence type="ECO:0000256" key="5">
    <source>
        <dbReference type="ARBA" id="ARBA00022729"/>
    </source>
</evidence>
<dbReference type="Gene3D" id="3.30.1330.60">
    <property type="entry name" value="OmpA-like domain"/>
    <property type="match status" value="1"/>
</dbReference>
<dbReference type="KEGG" id="des:DSOUD_0235"/>
<keyword evidence="8 10" id="KW-0472">Membrane</keyword>
<evidence type="ECO:0000256" key="4">
    <source>
        <dbReference type="ARBA" id="ARBA00022692"/>
    </source>
</evidence>
<evidence type="ECO:0000256" key="10">
    <source>
        <dbReference type="PROSITE-ProRule" id="PRU00473"/>
    </source>
</evidence>
<evidence type="ECO:0000256" key="3">
    <source>
        <dbReference type="ARBA" id="ARBA00022452"/>
    </source>
</evidence>
<feature type="domain" description="OmpA-like" evidence="13">
    <location>
        <begin position="270"/>
        <end position="389"/>
    </location>
</feature>
<feature type="chain" id="PRO_5005792086" evidence="12">
    <location>
        <begin position="25"/>
        <end position="392"/>
    </location>
</feature>
<feature type="region of interest" description="Disordered" evidence="11">
    <location>
        <begin position="179"/>
        <end position="213"/>
    </location>
</feature>
<dbReference type="RefSeq" id="WP_082350998.1">
    <property type="nucleotide sequence ID" value="NZ_CP010802.1"/>
</dbReference>
<dbReference type="GO" id="GO:0005509">
    <property type="term" value="F:calcium ion binding"/>
    <property type="evidence" value="ECO:0007669"/>
    <property type="project" value="InterPro"/>
</dbReference>
<dbReference type="GO" id="GO:0006811">
    <property type="term" value="P:monoatomic ion transport"/>
    <property type="evidence" value="ECO:0007669"/>
    <property type="project" value="UniProtKB-KW"/>
</dbReference>
<dbReference type="InterPro" id="IPR006665">
    <property type="entry name" value="OmpA-like"/>
</dbReference>
<keyword evidence="5 12" id="KW-0732">Signal</keyword>
<organism evidence="14 15">
    <name type="scientific">Desulfuromonas soudanensis</name>
    <dbReference type="NCBI Taxonomy" id="1603606"/>
    <lineage>
        <taxon>Bacteria</taxon>
        <taxon>Pseudomonadati</taxon>
        <taxon>Thermodesulfobacteriota</taxon>
        <taxon>Desulfuromonadia</taxon>
        <taxon>Desulfuromonadales</taxon>
        <taxon>Desulfuromonadaceae</taxon>
        <taxon>Desulfuromonas</taxon>
    </lineage>
</organism>
<dbReference type="PANTHER" id="PTHR30329">
    <property type="entry name" value="STATOR ELEMENT OF FLAGELLAR MOTOR COMPLEX"/>
    <property type="match status" value="1"/>
</dbReference>
<keyword evidence="3" id="KW-1134">Transmembrane beta strand</keyword>
<evidence type="ECO:0000313" key="15">
    <source>
        <dbReference type="Proteomes" id="UP000057158"/>
    </source>
</evidence>
<dbReference type="PRINTS" id="PR01021">
    <property type="entry name" value="OMPADOMAIN"/>
</dbReference>
<dbReference type="InterPro" id="IPR006664">
    <property type="entry name" value="OMP_bac"/>
</dbReference>
<keyword evidence="2" id="KW-0813">Transport</keyword>
<evidence type="ECO:0000256" key="9">
    <source>
        <dbReference type="ARBA" id="ARBA00023237"/>
    </source>
</evidence>
<dbReference type="GO" id="GO:0009279">
    <property type="term" value="C:cell outer membrane"/>
    <property type="evidence" value="ECO:0007669"/>
    <property type="project" value="UniProtKB-SubCell"/>
</dbReference>
<dbReference type="EMBL" id="CP010802">
    <property type="protein sequence ID" value="ALC15035.1"/>
    <property type="molecule type" value="Genomic_DNA"/>
</dbReference>
<accession>A0A0M4D3M5</accession>
<keyword evidence="4" id="KW-0812">Transmembrane</keyword>
<evidence type="ECO:0000256" key="1">
    <source>
        <dbReference type="ARBA" id="ARBA00004571"/>
    </source>
</evidence>
<dbReference type="Pfam" id="PF00691">
    <property type="entry name" value="OmpA"/>
    <property type="match status" value="1"/>
</dbReference>
<dbReference type="InterPro" id="IPR028974">
    <property type="entry name" value="TSP_type-3_rpt"/>
</dbReference>
<evidence type="ECO:0000256" key="8">
    <source>
        <dbReference type="ARBA" id="ARBA00023136"/>
    </source>
</evidence>
<dbReference type="PROSITE" id="PS51123">
    <property type="entry name" value="OMPA_2"/>
    <property type="match status" value="1"/>
</dbReference>
<keyword evidence="9" id="KW-0998">Cell outer membrane</keyword>
<dbReference type="InterPro" id="IPR036737">
    <property type="entry name" value="OmpA-like_sf"/>
</dbReference>
<dbReference type="PANTHER" id="PTHR30329:SF21">
    <property type="entry name" value="LIPOPROTEIN YIAD-RELATED"/>
    <property type="match status" value="1"/>
</dbReference>
<gene>
    <name evidence="14" type="ORF">DSOUD_0235</name>
</gene>
<evidence type="ECO:0000256" key="7">
    <source>
        <dbReference type="ARBA" id="ARBA00023114"/>
    </source>
</evidence>
<keyword evidence="6" id="KW-0406">Ion transport</keyword>
<dbReference type="GO" id="GO:0007155">
    <property type="term" value="P:cell adhesion"/>
    <property type="evidence" value="ECO:0007669"/>
    <property type="project" value="InterPro"/>
</dbReference>
<dbReference type="InterPro" id="IPR003367">
    <property type="entry name" value="Thrombospondin_3-like_rpt"/>
</dbReference>
<dbReference type="GO" id="GO:0046930">
    <property type="term" value="C:pore complex"/>
    <property type="evidence" value="ECO:0007669"/>
    <property type="project" value="UniProtKB-KW"/>
</dbReference>
<dbReference type="InterPro" id="IPR050330">
    <property type="entry name" value="Bact_OuterMem_StrucFunc"/>
</dbReference>
<sequence>MRKQCLCLLSAFILVPLALSPAFAGTRQGALTLSPMVGGYIFEGQQNMDNGPIFGLGVDYAFTKALSAELFYGFIASENDAGQDIDSHQGRLDALYHFRTDRSLVPYLAAGLGGMALDSNAPQDDTFLLDWGVGAKYFFSEDWALRADARHIFTTEDSNHNLALMAGLSYLIGGTRAQAAAPAPRDSDGDGVSDNLDRCPDTPRGVKVDGKGCPLDSDGDGVADFEDKCPGTPRGIKVDVRGCPVDSDGDGVTDDRDKCPATPKGEFVDADGCTLKLTLHINFDFDKAEIKPEFEKDLENAGRFILEHKDVPYILIAGYTDSVGEDAYNRQLSERRAQAVVEYLAAKFDIDPRRLAARGYGEERPVASNDTEEGRYENRRVEVICCVLIPED</sequence>
<keyword evidence="15" id="KW-1185">Reference proteome</keyword>
<protein>
    <submittedName>
        <fullName evidence="14">Outer membrane protein OmpA/peptidoglycan-associated (Lipo)protein</fullName>
    </submittedName>
</protein>
<evidence type="ECO:0000256" key="11">
    <source>
        <dbReference type="SAM" id="MobiDB-lite"/>
    </source>
</evidence>
<keyword evidence="7" id="KW-0626">Porin</keyword>
<dbReference type="Proteomes" id="UP000057158">
    <property type="component" value="Chromosome"/>
</dbReference>
<dbReference type="PATRIC" id="fig|1603606.3.peg.263"/>
<reference evidence="14 15" key="1">
    <citation type="submission" date="2015-07" db="EMBL/GenBank/DDBJ databases">
        <title>Isolation and Genomic Characterization of a Novel Halophilic Metal-Reducing Deltaproteobacterium from the Deep Subsurface.</title>
        <authorList>
            <person name="Badalamenti J.P."/>
            <person name="Summers Z.M."/>
            <person name="Gralnick J.A."/>
            <person name="Bond D.R."/>
        </authorList>
    </citation>
    <scope>NUCLEOTIDE SEQUENCE [LARGE SCALE GENOMIC DNA]</scope>
    <source>
        <strain evidence="14 15">WTL</strain>
    </source>
</reference>
<dbReference type="Pfam" id="PF02412">
    <property type="entry name" value="TSP_3"/>
    <property type="match status" value="3"/>
</dbReference>
<evidence type="ECO:0000256" key="12">
    <source>
        <dbReference type="SAM" id="SignalP"/>
    </source>
</evidence>
<dbReference type="OrthoDB" id="5482786at2"/>
<evidence type="ECO:0000256" key="6">
    <source>
        <dbReference type="ARBA" id="ARBA00023065"/>
    </source>
</evidence>
<feature type="signal peptide" evidence="12">
    <location>
        <begin position="1"/>
        <end position="24"/>
    </location>
</feature>
<dbReference type="Pfam" id="PF13505">
    <property type="entry name" value="OMP_b-brl"/>
    <property type="match status" value="1"/>
</dbReference>
<proteinExistence type="predicted"/>
<dbReference type="SUPFAM" id="SSF103088">
    <property type="entry name" value="OmpA-like"/>
    <property type="match status" value="1"/>
</dbReference>
<dbReference type="InterPro" id="IPR027385">
    <property type="entry name" value="Beta-barrel_OMP"/>
</dbReference>
<dbReference type="SUPFAM" id="SSF56925">
    <property type="entry name" value="OMPA-like"/>
    <property type="match status" value="1"/>
</dbReference>
<name>A0A0M4D3M5_9BACT</name>
<evidence type="ECO:0000313" key="14">
    <source>
        <dbReference type="EMBL" id="ALC15035.1"/>
    </source>
</evidence>
<dbReference type="Gene3D" id="2.40.160.20">
    <property type="match status" value="1"/>
</dbReference>
<feature type="compositionally biased region" description="Basic and acidic residues" evidence="11">
    <location>
        <begin position="195"/>
        <end position="210"/>
    </location>
</feature>
<evidence type="ECO:0000259" key="13">
    <source>
        <dbReference type="PROSITE" id="PS51123"/>
    </source>
</evidence>
<dbReference type="GO" id="GO:0015288">
    <property type="term" value="F:porin activity"/>
    <property type="evidence" value="ECO:0007669"/>
    <property type="project" value="UniProtKB-KW"/>
</dbReference>
<comment type="subcellular location">
    <subcellularLocation>
        <location evidence="1">Cell outer membrane</location>
        <topology evidence="1">Multi-pass membrane protein</topology>
    </subcellularLocation>
</comment>
<dbReference type="SUPFAM" id="SSF103647">
    <property type="entry name" value="TSP type-3 repeat"/>
    <property type="match status" value="1"/>
</dbReference>
<dbReference type="CDD" id="cd07185">
    <property type="entry name" value="OmpA_C-like"/>
    <property type="match status" value="1"/>
</dbReference>